<keyword evidence="6" id="KW-0539">Nucleus</keyword>
<dbReference type="GO" id="GO:0010468">
    <property type="term" value="P:regulation of gene expression"/>
    <property type="evidence" value="ECO:0007669"/>
    <property type="project" value="TreeGrafter"/>
</dbReference>
<dbReference type="InterPro" id="IPR036236">
    <property type="entry name" value="Znf_C2H2_sf"/>
</dbReference>
<evidence type="ECO:0000256" key="1">
    <source>
        <dbReference type="ARBA" id="ARBA00004123"/>
    </source>
</evidence>
<dbReference type="KEGG" id="asn:102382073"/>
<dbReference type="SMART" id="SM00355">
    <property type="entry name" value="ZnF_C2H2"/>
    <property type="match status" value="4"/>
</dbReference>
<evidence type="ECO:0000256" key="3">
    <source>
        <dbReference type="ARBA" id="ARBA00022737"/>
    </source>
</evidence>
<dbReference type="PANTHER" id="PTHR16515">
    <property type="entry name" value="PR DOMAIN ZINC FINGER PROTEIN"/>
    <property type="match status" value="1"/>
</dbReference>
<dbReference type="GO" id="GO:0008270">
    <property type="term" value="F:zinc ion binding"/>
    <property type="evidence" value="ECO:0007669"/>
    <property type="project" value="UniProtKB-KW"/>
</dbReference>
<evidence type="ECO:0000256" key="5">
    <source>
        <dbReference type="ARBA" id="ARBA00022833"/>
    </source>
</evidence>
<dbReference type="OrthoDB" id="3437960at2759"/>
<evidence type="ECO:0000259" key="9">
    <source>
        <dbReference type="PROSITE" id="PS50157"/>
    </source>
</evidence>
<feature type="domain" description="C2H2-type" evidence="9">
    <location>
        <begin position="301"/>
        <end position="331"/>
    </location>
</feature>
<evidence type="ECO:0000256" key="4">
    <source>
        <dbReference type="ARBA" id="ARBA00022771"/>
    </source>
</evidence>
<evidence type="ECO:0000256" key="7">
    <source>
        <dbReference type="PROSITE-ProRule" id="PRU00042"/>
    </source>
</evidence>
<keyword evidence="10" id="KW-1185">Reference proteome</keyword>
<accession>A0A1U7S7B0</accession>
<dbReference type="InterPro" id="IPR013087">
    <property type="entry name" value="Znf_C2H2_type"/>
</dbReference>
<keyword evidence="4 7" id="KW-0863">Zinc-finger</keyword>
<feature type="region of interest" description="Disordered" evidence="8">
    <location>
        <begin position="156"/>
        <end position="180"/>
    </location>
</feature>
<dbReference type="FunFam" id="3.30.160.60:FF:000624">
    <property type="entry name" value="zinc finger protein 697"/>
    <property type="match status" value="1"/>
</dbReference>
<dbReference type="PROSITE" id="PS50157">
    <property type="entry name" value="ZINC_FINGER_C2H2_2"/>
    <property type="match status" value="4"/>
</dbReference>
<evidence type="ECO:0000313" key="11">
    <source>
        <dbReference type="RefSeq" id="XP_006026844.1"/>
    </source>
</evidence>
<feature type="compositionally biased region" description="Basic and acidic residues" evidence="8">
    <location>
        <begin position="1"/>
        <end position="16"/>
    </location>
</feature>
<dbReference type="FunFam" id="3.30.160.60:FF:001670">
    <property type="entry name" value="Zinc finger protein 524"/>
    <property type="match status" value="1"/>
</dbReference>
<evidence type="ECO:0000256" key="2">
    <source>
        <dbReference type="ARBA" id="ARBA00022723"/>
    </source>
</evidence>
<feature type="domain" description="C2H2-type" evidence="9">
    <location>
        <begin position="217"/>
        <end position="244"/>
    </location>
</feature>
<keyword evidence="3" id="KW-0677">Repeat</keyword>
<evidence type="ECO:0000313" key="10">
    <source>
        <dbReference type="Proteomes" id="UP000189705"/>
    </source>
</evidence>
<dbReference type="FunFam" id="3.30.160.60:FF:000512">
    <property type="entry name" value="zinc finger protein 197 isoform X1"/>
    <property type="match status" value="1"/>
</dbReference>
<dbReference type="Pfam" id="PF00096">
    <property type="entry name" value="zf-C2H2"/>
    <property type="match status" value="2"/>
</dbReference>
<feature type="domain" description="C2H2-type" evidence="9">
    <location>
        <begin position="245"/>
        <end position="272"/>
    </location>
</feature>
<dbReference type="eggNOG" id="KOG1721">
    <property type="taxonomic scope" value="Eukaryota"/>
</dbReference>
<feature type="region of interest" description="Disordered" evidence="8">
    <location>
        <begin position="340"/>
        <end position="362"/>
    </location>
</feature>
<dbReference type="GO" id="GO:0005634">
    <property type="term" value="C:nucleus"/>
    <property type="evidence" value="ECO:0007669"/>
    <property type="project" value="UniProtKB-SubCell"/>
</dbReference>
<dbReference type="PANTHER" id="PTHR16515:SF60">
    <property type="entry name" value="ZINC FINGER PROTEIN 436"/>
    <property type="match status" value="1"/>
</dbReference>
<feature type="domain" description="C2H2-type" evidence="9">
    <location>
        <begin position="273"/>
        <end position="300"/>
    </location>
</feature>
<dbReference type="InterPro" id="IPR050331">
    <property type="entry name" value="Zinc_finger"/>
</dbReference>
<feature type="region of interest" description="Disordered" evidence="8">
    <location>
        <begin position="1"/>
        <end position="31"/>
    </location>
</feature>
<dbReference type="SUPFAM" id="SSF57667">
    <property type="entry name" value="beta-beta-alpha zinc fingers"/>
    <property type="match status" value="2"/>
</dbReference>
<reference evidence="11" key="1">
    <citation type="submission" date="2025-08" db="UniProtKB">
        <authorList>
            <consortium name="RefSeq"/>
        </authorList>
    </citation>
    <scope>IDENTIFICATION</scope>
</reference>
<keyword evidence="2" id="KW-0479">Metal-binding</keyword>
<dbReference type="GeneID" id="102382073"/>
<sequence length="362" mass="39857">MEFLMERAKQRERNGGEADVCPSRGRQEWGPHLTLEPTGGASCYDTSAHHLRVTGTWALPPSTLYAQPKWSKAQRCPDRGTGTPAQGRRGVGPVPEPARPCWRAAWGPKLHSALTPRPRDGTTTVVTQVPTLKPRGPYHARLAAPGWLLPLEEAGEGVQPETRGVASEDQSEDGGGSPEGHLLLIDEKGVPYTVPRQELEVGPGAGPAQLTSPRRTHLCPVCLRAFLYLSDLERHSITHSELKPHVCRACGKAFKRTSHLERHKHIHTGQRPFRCSVCQKGFRESGELLRHQRVHTGERPFQCPLCRLRFTERNTLRRHAKRKHAHDACCPDAWDHGAPGLPGADGKSQTGWGEPGAGLETP</sequence>
<dbReference type="Gene3D" id="3.30.160.60">
    <property type="entry name" value="Classic Zinc Finger"/>
    <property type="match status" value="4"/>
</dbReference>
<comment type="subcellular location">
    <subcellularLocation>
        <location evidence="1">Nucleus</location>
    </subcellularLocation>
</comment>
<dbReference type="Pfam" id="PF13894">
    <property type="entry name" value="zf-C2H2_4"/>
    <property type="match status" value="1"/>
</dbReference>
<proteinExistence type="predicted"/>
<dbReference type="RefSeq" id="XP_006026844.1">
    <property type="nucleotide sequence ID" value="XM_006026782.2"/>
</dbReference>
<gene>
    <name evidence="11" type="primary">LOC102382073</name>
</gene>
<dbReference type="InParanoid" id="A0A1U7S7B0"/>
<dbReference type="Proteomes" id="UP000189705">
    <property type="component" value="Unplaced"/>
</dbReference>
<feature type="region of interest" description="Disordered" evidence="8">
    <location>
        <begin position="69"/>
        <end position="95"/>
    </location>
</feature>
<keyword evidence="5" id="KW-0862">Zinc</keyword>
<protein>
    <submittedName>
        <fullName evidence="11">Zinc finger protein 524</fullName>
    </submittedName>
</protein>
<evidence type="ECO:0000256" key="6">
    <source>
        <dbReference type="ARBA" id="ARBA00023242"/>
    </source>
</evidence>
<organism evidence="10 11">
    <name type="scientific">Alligator sinensis</name>
    <name type="common">Chinese alligator</name>
    <dbReference type="NCBI Taxonomy" id="38654"/>
    <lineage>
        <taxon>Eukaryota</taxon>
        <taxon>Metazoa</taxon>
        <taxon>Chordata</taxon>
        <taxon>Craniata</taxon>
        <taxon>Vertebrata</taxon>
        <taxon>Euteleostomi</taxon>
        <taxon>Archelosauria</taxon>
        <taxon>Archosauria</taxon>
        <taxon>Crocodylia</taxon>
        <taxon>Alligatoridae</taxon>
        <taxon>Alligatorinae</taxon>
        <taxon>Alligator</taxon>
    </lineage>
</organism>
<evidence type="ECO:0000256" key="8">
    <source>
        <dbReference type="SAM" id="MobiDB-lite"/>
    </source>
</evidence>
<dbReference type="PROSITE" id="PS00028">
    <property type="entry name" value="ZINC_FINGER_C2H2_1"/>
    <property type="match status" value="4"/>
</dbReference>
<name>A0A1U7S7B0_ALLSI</name>
<dbReference type="AlphaFoldDB" id="A0A1U7S7B0"/>